<sequence length="426" mass="46904">MSETKTYCVGRFLVDVPKDAEINGQSNEFIYGRIESEKTQIDPKAFAAQMEKREATLKAVNPDKSRSLKEAYSVGLSGKVLVTFENVYGDKDYGFEAYKLDHDRLFSLKQKNFDETVFRNEVSNRLKNDLLPRLRNRQPDEIPSEPGFCIKDGFIADNAAQTQYENASISFHFPRWPDLVITVSTVTVSKAGEKTLLQRVDGHPLPAVYASVAGQLKTLRRGTHDVGDRKGEEILELLPTDEGIKQHSFRWEASGTKDKVLLPDIVLEYESGTPLNGHPRRPTLSDDEATKLFDSVVNSIRLRPTGPAKVSSADPTPSSPQAPLGEVVATGAVCPQTGWWQCIETGNIDGGRRRFFKSGEAMPAAVLLGDANMWQTLRGQRPSHSLNTVWSLVAYEQIAAAPIPATIKTDADDTPGTSLPGESTPG</sequence>
<feature type="region of interest" description="Disordered" evidence="1">
    <location>
        <begin position="406"/>
        <end position="426"/>
    </location>
</feature>
<evidence type="ECO:0008006" key="6">
    <source>
        <dbReference type="Google" id="ProtNLM"/>
    </source>
</evidence>
<organism evidence="4 5">
    <name type="scientific">Collimonas pratensis</name>
    <dbReference type="NCBI Taxonomy" id="279113"/>
    <lineage>
        <taxon>Bacteria</taxon>
        <taxon>Pseudomonadati</taxon>
        <taxon>Pseudomonadota</taxon>
        <taxon>Betaproteobacteria</taxon>
        <taxon>Burkholderiales</taxon>
        <taxon>Oxalobacteraceae</taxon>
        <taxon>Collimonas</taxon>
    </lineage>
</organism>
<dbReference type="EMBL" id="CP013234">
    <property type="protein sequence ID" value="AMP04983.1"/>
    <property type="molecule type" value="Genomic_DNA"/>
</dbReference>
<feature type="compositionally biased region" description="Polar residues" evidence="1">
    <location>
        <begin position="415"/>
        <end position="426"/>
    </location>
</feature>
<evidence type="ECO:0000313" key="5">
    <source>
        <dbReference type="Proteomes" id="UP000074561"/>
    </source>
</evidence>
<protein>
    <recommendedName>
        <fullName evidence="6">Tle cognate immunity protein 4 C-terminal domain-containing protein</fullName>
    </recommendedName>
</protein>
<dbReference type="InterPro" id="IPR040761">
    <property type="entry name" value="Tli4_N"/>
</dbReference>
<dbReference type="InterPro" id="IPR041290">
    <property type="entry name" value="Tli4_C"/>
</dbReference>
<dbReference type="Proteomes" id="UP000074561">
    <property type="component" value="Chromosome"/>
</dbReference>
<evidence type="ECO:0000259" key="2">
    <source>
        <dbReference type="Pfam" id="PF18426"/>
    </source>
</evidence>
<feature type="region of interest" description="Disordered" evidence="1">
    <location>
        <begin position="304"/>
        <end position="323"/>
    </location>
</feature>
<feature type="domain" description="Tle cognate immunity protein 4 N-terminal" evidence="3">
    <location>
        <begin position="5"/>
        <end position="117"/>
    </location>
</feature>
<evidence type="ECO:0000256" key="1">
    <source>
        <dbReference type="SAM" id="MobiDB-lite"/>
    </source>
</evidence>
<feature type="domain" description="Tle cognate immunity protein 4 C-terminal" evidence="2">
    <location>
        <begin position="141"/>
        <end position="305"/>
    </location>
</feature>
<proteinExistence type="predicted"/>
<dbReference type="PATRIC" id="fig|279113.9.peg.2598"/>
<dbReference type="STRING" id="279113.CPter91_2633"/>
<name>A0A127Q4N7_9BURK</name>
<accession>A0A127Q4N7</accession>
<dbReference type="AlphaFoldDB" id="A0A127Q4N7"/>
<dbReference type="KEGG" id="cpra:CPter91_2633"/>
<dbReference type="Pfam" id="PF18426">
    <property type="entry name" value="Tli4_C"/>
    <property type="match status" value="1"/>
</dbReference>
<reference evidence="4 5" key="1">
    <citation type="submission" date="2015-11" db="EMBL/GenBank/DDBJ databases">
        <title>Exploring the genomic traits of fungus-feeding bacterial genus Collimonas.</title>
        <authorList>
            <person name="Song C."/>
            <person name="Schmidt R."/>
            <person name="de Jager V."/>
            <person name="Krzyzanowska D."/>
            <person name="Jongedijk E."/>
            <person name="Cankar K."/>
            <person name="Beekwilder J."/>
            <person name="van Veen A."/>
            <person name="de Boer W."/>
            <person name="van Veen J.A."/>
            <person name="Garbeva P."/>
        </authorList>
    </citation>
    <scope>NUCLEOTIDE SEQUENCE [LARGE SCALE GENOMIC DNA]</scope>
    <source>
        <strain evidence="4 5">Ter91</strain>
    </source>
</reference>
<evidence type="ECO:0000259" key="3">
    <source>
        <dbReference type="Pfam" id="PF18443"/>
    </source>
</evidence>
<evidence type="ECO:0000313" key="4">
    <source>
        <dbReference type="EMBL" id="AMP04983.1"/>
    </source>
</evidence>
<dbReference type="Pfam" id="PF18443">
    <property type="entry name" value="Tli4_N"/>
    <property type="match status" value="1"/>
</dbReference>
<gene>
    <name evidence="4" type="ORF">CPter91_2633</name>
</gene>